<dbReference type="OrthoDB" id="9763461at2"/>
<dbReference type="InterPro" id="IPR036097">
    <property type="entry name" value="HisK_dim/P_sf"/>
</dbReference>
<evidence type="ECO:0000256" key="2">
    <source>
        <dbReference type="ARBA" id="ARBA00004370"/>
    </source>
</evidence>
<dbReference type="Pfam" id="PF00512">
    <property type="entry name" value="HisKA"/>
    <property type="match status" value="1"/>
</dbReference>
<dbReference type="EMBL" id="CP021983">
    <property type="protein sequence ID" value="ASC72569.1"/>
    <property type="molecule type" value="Genomic_DNA"/>
</dbReference>
<dbReference type="InterPro" id="IPR003594">
    <property type="entry name" value="HATPase_dom"/>
</dbReference>
<protein>
    <recommendedName>
        <fullName evidence="3">histidine kinase</fullName>
        <ecNumber evidence="3">2.7.13.3</ecNumber>
    </recommendedName>
</protein>
<dbReference type="KEGG" id="hhg:XM38_035270"/>
<dbReference type="Pfam" id="PF02518">
    <property type="entry name" value="HATPase_c"/>
    <property type="match status" value="1"/>
</dbReference>
<reference evidence="12 13" key="1">
    <citation type="journal article" date="2016" name="Biochim. Biophys. Acta">
        <title>Characterization of red-shifted phycobilisomes isolated from the chlorophyll f-containing cyanobacterium Halomicronema hongdechloris.</title>
        <authorList>
            <person name="Li Y."/>
            <person name="Lin Y."/>
            <person name="Garvey C.J."/>
            <person name="Birch D."/>
            <person name="Corkery R.W."/>
            <person name="Loughlin P.C."/>
            <person name="Scheer H."/>
            <person name="Willows R.D."/>
            <person name="Chen M."/>
        </authorList>
    </citation>
    <scope>NUCLEOTIDE SEQUENCE [LARGE SCALE GENOMIC DNA]</scope>
    <source>
        <strain evidence="12 13">C2206</strain>
    </source>
</reference>
<keyword evidence="7" id="KW-0902">Two-component regulatory system</keyword>
<evidence type="ECO:0000259" key="11">
    <source>
        <dbReference type="PROSITE" id="PS50885"/>
    </source>
</evidence>
<keyword evidence="4" id="KW-0597">Phosphoprotein</keyword>
<dbReference type="Gene3D" id="3.30.565.10">
    <property type="entry name" value="Histidine kinase-like ATPase, C-terminal domain"/>
    <property type="match status" value="1"/>
</dbReference>
<evidence type="ECO:0000256" key="3">
    <source>
        <dbReference type="ARBA" id="ARBA00012438"/>
    </source>
</evidence>
<dbReference type="PANTHER" id="PTHR43711:SF1">
    <property type="entry name" value="HISTIDINE KINASE 1"/>
    <property type="match status" value="1"/>
</dbReference>
<dbReference type="Pfam" id="PF00672">
    <property type="entry name" value="HAMP"/>
    <property type="match status" value="1"/>
</dbReference>
<gene>
    <name evidence="12" type="ORF">XM38_035270</name>
</gene>
<dbReference type="GO" id="GO:0016020">
    <property type="term" value="C:membrane"/>
    <property type="evidence" value="ECO:0007669"/>
    <property type="project" value="UniProtKB-SubCell"/>
</dbReference>
<dbReference type="SMART" id="SM00388">
    <property type="entry name" value="HisKA"/>
    <property type="match status" value="1"/>
</dbReference>
<keyword evidence="9" id="KW-0812">Transmembrane</keyword>
<dbReference type="Proteomes" id="UP000191901">
    <property type="component" value="Chromosome"/>
</dbReference>
<dbReference type="PRINTS" id="PR00344">
    <property type="entry name" value="BCTRLSENSOR"/>
</dbReference>
<comment type="subcellular location">
    <subcellularLocation>
        <location evidence="2">Membrane</location>
    </subcellularLocation>
</comment>
<evidence type="ECO:0000256" key="1">
    <source>
        <dbReference type="ARBA" id="ARBA00000085"/>
    </source>
</evidence>
<sequence length="378" mass="41987">MSKLNLRSRLLLSHLMVMAVGIVTLASVSWIYSPKLFIITLQRIERYGIGVRQVRTDLIQGFESAWARGMTWSILLGGGAAGSLSFLLSRRIVQPLLQLEQVTRKFATGDLEERVPASDIPELDQLATSFNRMADDLAGVEQRRRELIGDLTHELRTPLTIVKGYLEGLADGTIEPSPDIYRRLARETTRLKRLVNDLQELSKLEAGYLPIQAQPMALCPLLAGLVHHFDNQLVDGQVQLTLECPNNLPLVKADPERVEQIVVNLLSNALRHTARGSVWVTALAVQGQVWVQVQDTGTGIAEADLPYIFERFWRAKPASKDTVETKRDQSSSEGSGVGLTICRRLVELQGGRIEVESQPGQGSTFRFSLPIAADNYNK</sequence>
<dbReference type="FunFam" id="3.30.565.10:FF:000006">
    <property type="entry name" value="Sensor histidine kinase WalK"/>
    <property type="match status" value="1"/>
</dbReference>
<feature type="domain" description="HAMP" evidence="11">
    <location>
        <begin position="90"/>
        <end position="142"/>
    </location>
</feature>
<evidence type="ECO:0000313" key="13">
    <source>
        <dbReference type="Proteomes" id="UP000191901"/>
    </source>
</evidence>
<evidence type="ECO:0000256" key="5">
    <source>
        <dbReference type="ARBA" id="ARBA00022679"/>
    </source>
</evidence>
<dbReference type="SUPFAM" id="SSF55874">
    <property type="entry name" value="ATPase domain of HSP90 chaperone/DNA topoisomerase II/histidine kinase"/>
    <property type="match status" value="1"/>
</dbReference>
<feature type="transmembrane region" description="Helical" evidence="9">
    <location>
        <begin position="12"/>
        <end position="32"/>
    </location>
</feature>
<dbReference type="CDD" id="cd00082">
    <property type="entry name" value="HisKA"/>
    <property type="match status" value="1"/>
</dbReference>
<dbReference type="RefSeq" id="WP_088430480.1">
    <property type="nucleotide sequence ID" value="NZ_CP021983.2"/>
</dbReference>
<dbReference type="FunFam" id="1.10.287.130:FF:000001">
    <property type="entry name" value="Two-component sensor histidine kinase"/>
    <property type="match status" value="1"/>
</dbReference>
<dbReference type="CDD" id="cd06225">
    <property type="entry name" value="HAMP"/>
    <property type="match status" value="1"/>
</dbReference>
<proteinExistence type="predicted"/>
<comment type="catalytic activity">
    <reaction evidence="1">
        <text>ATP + protein L-histidine = ADP + protein N-phospho-L-histidine.</text>
        <dbReference type="EC" id="2.7.13.3"/>
    </reaction>
</comment>
<evidence type="ECO:0000256" key="4">
    <source>
        <dbReference type="ARBA" id="ARBA00022553"/>
    </source>
</evidence>
<dbReference type="Gene3D" id="6.10.340.10">
    <property type="match status" value="1"/>
</dbReference>
<evidence type="ECO:0000313" key="12">
    <source>
        <dbReference type="EMBL" id="ASC72569.1"/>
    </source>
</evidence>
<dbReference type="PANTHER" id="PTHR43711">
    <property type="entry name" value="TWO-COMPONENT HISTIDINE KINASE"/>
    <property type="match status" value="1"/>
</dbReference>
<accession>A0A1Z3HQH6</accession>
<dbReference type="AlphaFoldDB" id="A0A1Z3HQH6"/>
<dbReference type="InterPro" id="IPR050736">
    <property type="entry name" value="Sensor_HK_Regulatory"/>
</dbReference>
<dbReference type="SUPFAM" id="SSF47384">
    <property type="entry name" value="Homodimeric domain of signal transducing histidine kinase"/>
    <property type="match status" value="1"/>
</dbReference>
<evidence type="ECO:0000259" key="10">
    <source>
        <dbReference type="PROSITE" id="PS50109"/>
    </source>
</evidence>
<dbReference type="EC" id="2.7.13.3" evidence="3"/>
<dbReference type="SMART" id="SM00304">
    <property type="entry name" value="HAMP"/>
    <property type="match status" value="1"/>
</dbReference>
<organism evidence="12 13">
    <name type="scientific">Halomicronema hongdechloris C2206</name>
    <dbReference type="NCBI Taxonomy" id="1641165"/>
    <lineage>
        <taxon>Bacteria</taxon>
        <taxon>Bacillati</taxon>
        <taxon>Cyanobacteriota</taxon>
        <taxon>Cyanophyceae</taxon>
        <taxon>Nodosilineales</taxon>
        <taxon>Nodosilineaceae</taxon>
        <taxon>Halomicronema</taxon>
    </lineage>
</organism>
<evidence type="ECO:0000256" key="9">
    <source>
        <dbReference type="SAM" id="Phobius"/>
    </source>
</evidence>
<dbReference type="GO" id="GO:0000155">
    <property type="term" value="F:phosphorelay sensor kinase activity"/>
    <property type="evidence" value="ECO:0007669"/>
    <property type="project" value="InterPro"/>
</dbReference>
<dbReference type="InterPro" id="IPR003661">
    <property type="entry name" value="HisK_dim/P_dom"/>
</dbReference>
<keyword evidence="13" id="KW-1185">Reference proteome</keyword>
<dbReference type="InterPro" id="IPR003660">
    <property type="entry name" value="HAMP_dom"/>
</dbReference>
<dbReference type="SMART" id="SM00387">
    <property type="entry name" value="HATPase_c"/>
    <property type="match status" value="1"/>
</dbReference>
<dbReference type="InterPro" id="IPR036890">
    <property type="entry name" value="HATPase_C_sf"/>
</dbReference>
<evidence type="ECO:0000256" key="8">
    <source>
        <dbReference type="ARBA" id="ARBA00023136"/>
    </source>
</evidence>
<dbReference type="Gene3D" id="1.10.287.130">
    <property type="match status" value="1"/>
</dbReference>
<feature type="domain" description="Histidine kinase" evidence="10">
    <location>
        <begin position="150"/>
        <end position="373"/>
    </location>
</feature>
<dbReference type="InterPro" id="IPR005467">
    <property type="entry name" value="His_kinase_dom"/>
</dbReference>
<keyword evidence="8 9" id="KW-0472">Membrane</keyword>
<dbReference type="PROSITE" id="PS50109">
    <property type="entry name" value="HIS_KIN"/>
    <property type="match status" value="1"/>
</dbReference>
<name>A0A1Z3HQH6_9CYAN</name>
<evidence type="ECO:0000256" key="6">
    <source>
        <dbReference type="ARBA" id="ARBA00022777"/>
    </source>
</evidence>
<dbReference type="PROSITE" id="PS50885">
    <property type="entry name" value="HAMP"/>
    <property type="match status" value="1"/>
</dbReference>
<keyword evidence="9" id="KW-1133">Transmembrane helix</keyword>
<evidence type="ECO:0000256" key="7">
    <source>
        <dbReference type="ARBA" id="ARBA00023012"/>
    </source>
</evidence>
<dbReference type="InterPro" id="IPR004358">
    <property type="entry name" value="Sig_transdc_His_kin-like_C"/>
</dbReference>
<dbReference type="STRING" id="1641165.XM38_05795"/>
<keyword evidence="5" id="KW-0808">Transferase</keyword>
<dbReference type="SUPFAM" id="SSF158472">
    <property type="entry name" value="HAMP domain-like"/>
    <property type="match status" value="1"/>
</dbReference>
<keyword evidence="6" id="KW-0418">Kinase</keyword>